<reference evidence="1 2" key="1">
    <citation type="submission" date="2018-08" db="EMBL/GenBank/DDBJ databases">
        <title>Henriciella mobilis sp. nov., isolated from seawater.</title>
        <authorList>
            <person name="Cheng H."/>
            <person name="Wu Y.-H."/>
            <person name="Xu X.-W."/>
            <person name="Guo L.-L."/>
        </authorList>
    </citation>
    <scope>NUCLEOTIDE SEQUENCE [LARGE SCALE GENOMIC DNA]</scope>
    <source>
        <strain evidence="1 2">CCUG66934</strain>
    </source>
</reference>
<organism evidence="1 2">
    <name type="scientific">Henriciella barbarensis</name>
    <dbReference type="NCBI Taxonomy" id="86342"/>
    <lineage>
        <taxon>Bacteria</taxon>
        <taxon>Pseudomonadati</taxon>
        <taxon>Pseudomonadota</taxon>
        <taxon>Alphaproteobacteria</taxon>
        <taxon>Hyphomonadales</taxon>
        <taxon>Hyphomonadaceae</taxon>
        <taxon>Henriciella</taxon>
    </lineage>
</organism>
<name>A0A399QTK0_9PROT</name>
<evidence type="ECO:0000313" key="2">
    <source>
        <dbReference type="Proteomes" id="UP000265431"/>
    </source>
</evidence>
<dbReference type="AlphaFoldDB" id="A0A399QTK0"/>
<evidence type="ECO:0000313" key="1">
    <source>
        <dbReference type="EMBL" id="RIJ21574.1"/>
    </source>
</evidence>
<dbReference type="Pfam" id="PF10098">
    <property type="entry name" value="DUF2336"/>
    <property type="match status" value="1"/>
</dbReference>
<dbReference type="RefSeq" id="WP_119380293.1">
    <property type="nucleotide sequence ID" value="NZ_QWGB01000008.1"/>
</dbReference>
<dbReference type="OrthoDB" id="7179503at2"/>
<dbReference type="Proteomes" id="UP000265431">
    <property type="component" value="Unassembled WGS sequence"/>
</dbReference>
<sequence>MSALEEISEDEPRKPEGALNGRARRLLLRRLIDFVALPATAVAPQDRSMGGDILLEMLFHASPDDRRFCAERLQVNKEAPRRLMRYLAMSDLEVARPILEVNEGFDAADLATIADETSLDHRLLIAQRKRIDPCAAEALCQREEPAVLKALLQNKGAEISERGMDLLVQHSRTVEGLTTLLIKRLELIPSQAMAMFWWADGATRRIILQRQAADRLELVDLCSDVFAVAAQENWSDPVARKTLQLIERRQRNRAAIEKSPYDSLEHAVEVAAEKGLTPELAQEIGFLAGVKPVTIAKILSDAGGEGLAVLCKATGLKRPYLARLWHALRRPLKLDDGKLHPQFAYLSETYELLAVAKAQTTLRYWNWSLSSSYSPRTGAAAEDATESPNETRFSTSRRTAQLVFGA</sequence>
<proteinExistence type="predicted"/>
<comment type="caution">
    <text evidence="1">The sequence shown here is derived from an EMBL/GenBank/DDBJ whole genome shotgun (WGS) entry which is preliminary data.</text>
</comment>
<accession>A0A399QTK0</accession>
<protein>
    <submittedName>
        <fullName evidence="1">DUF2336 domain-containing protein</fullName>
    </submittedName>
</protein>
<keyword evidence="2" id="KW-1185">Reference proteome</keyword>
<dbReference type="InterPro" id="IPR019285">
    <property type="entry name" value="DUF2336"/>
</dbReference>
<dbReference type="EMBL" id="QWGB01000008">
    <property type="protein sequence ID" value="RIJ21574.1"/>
    <property type="molecule type" value="Genomic_DNA"/>
</dbReference>
<gene>
    <name evidence="1" type="ORF">D1224_12465</name>
</gene>